<evidence type="ECO:0000256" key="9">
    <source>
        <dbReference type="ARBA" id="ARBA00022984"/>
    </source>
</evidence>
<evidence type="ECO:0000259" key="14">
    <source>
        <dbReference type="SMART" id="SM00936"/>
    </source>
</evidence>
<comment type="caution">
    <text evidence="15">The sequence shown here is derived from an EMBL/GenBank/DDBJ whole genome shotgun (WGS) entry which is preliminary data.</text>
</comment>
<dbReference type="Proteomes" id="UP000805841">
    <property type="component" value="Unassembled WGS sequence"/>
</dbReference>
<evidence type="ECO:0000256" key="6">
    <source>
        <dbReference type="ARBA" id="ARBA00022729"/>
    </source>
</evidence>
<evidence type="ECO:0000256" key="2">
    <source>
        <dbReference type="ARBA" id="ARBA00007164"/>
    </source>
</evidence>
<evidence type="ECO:0000256" key="10">
    <source>
        <dbReference type="ARBA" id="ARBA00023316"/>
    </source>
</evidence>
<dbReference type="InterPro" id="IPR001967">
    <property type="entry name" value="Peptidase_S11_N"/>
</dbReference>
<evidence type="ECO:0000256" key="5">
    <source>
        <dbReference type="ARBA" id="ARBA00022670"/>
    </source>
</evidence>
<evidence type="ECO:0000256" key="11">
    <source>
        <dbReference type="ARBA" id="ARBA00034000"/>
    </source>
</evidence>
<organism evidence="15 16">
    <name type="scientific">Pseudomonas typographi</name>
    <dbReference type="NCBI Taxonomy" id="2715964"/>
    <lineage>
        <taxon>Bacteria</taxon>
        <taxon>Pseudomonadati</taxon>
        <taxon>Pseudomonadota</taxon>
        <taxon>Gammaproteobacteria</taxon>
        <taxon>Pseudomonadales</taxon>
        <taxon>Pseudomonadaceae</taxon>
        <taxon>Pseudomonas</taxon>
    </lineage>
</organism>
<dbReference type="PRINTS" id="PR00725">
    <property type="entry name" value="DADACBPTASE1"/>
</dbReference>
<feature type="signal peptide" evidence="13">
    <location>
        <begin position="1"/>
        <end position="24"/>
    </location>
</feature>
<keyword evidence="8" id="KW-0133">Cell shape</keyword>
<dbReference type="Pfam" id="PF00768">
    <property type="entry name" value="Peptidase_S11"/>
    <property type="match status" value="1"/>
</dbReference>
<evidence type="ECO:0000256" key="7">
    <source>
        <dbReference type="ARBA" id="ARBA00022801"/>
    </source>
</evidence>
<dbReference type="Gene3D" id="2.60.410.10">
    <property type="entry name" value="D-Ala-D-Ala carboxypeptidase, C-terminal domain"/>
    <property type="match status" value="1"/>
</dbReference>
<dbReference type="InterPro" id="IPR018044">
    <property type="entry name" value="Peptidase_S11"/>
</dbReference>
<reference evidence="15 16" key="1">
    <citation type="journal article" date="2020" name="Insects">
        <title>Bacteria Belonging to Pseudomonas typographi sp. nov. from the Bark Beetle Ips typographus Have Genomic Potential to Aid in the Host Ecology.</title>
        <authorList>
            <person name="Peral-Aranega E."/>
            <person name="Saati-Santamaria Z."/>
            <person name="Kolarik M."/>
            <person name="Rivas R."/>
            <person name="Garcia-Fraile P."/>
        </authorList>
    </citation>
    <scope>NUCLEOTIDE SEQUENCE [LARGE SCALE GENOMIC DNA]</scope>
    <source>
        <strain evidence="15 16">CA3A</strain>
    </source>
</reference>
<protein>
    <recommendedName>
        <fullName evidence="3">serine-type D-Ala-D-Ala carboxypeptidase</fullName>
        <ecNumber evidence="3">3.4.16.4</ecNumber>
    </recommendedName>
</protein>
<keyword evidence="6 13" id="KW-0732">Signal</keyword>
<keyword evidence="9" id="KW-0573">Peptidoglycan synthesis</keyword>
<sequence>MNITTFAKRLCLLVPLLTAPAAWAADVAQMVPAPPQLAAKAYVLMEANSGQVLVESNSDERLPPASLTKLMSAYIATLEIRRGQIKETDMVNVSENAWRTGGSRMFIKVGSQVSVSDLLHGIIIQSGNDATVALAEHIAGSEDAFADMMNAQAQKLGMVNSHFMNPTGLPDPEHYSSAHDIGLLARAIIHEDPAHYAIYSQKEFFWNGIKQPNRNLLLWRDKTVDGLKTGHTDAAGYCMAASAVRDGMRLIAVVFGTTSDQARAAETQKLLTYGFRFYETQTFYKSGTELAKASVWKGTSSEVKAGLAEDLTMTLPRGQLKNLQASMTLNPQLTAPIEKGQVIGKVEVKNGDKVVETKDLVAIEAVDEGGIFRRIWDSIRLFFYGLFN</sequence>
<dbReference type="PANTHER" id="PTHR21581">
    <property type="entry name" value="D-ALANYL-D-ALANINE CARBOXYPEPTIDASE"/>
    <property type="match status" value="1"/>
</dbReference>
<proteinExistence type="inferred from homology"/>
<evidence type="ECO:0000256" key="12">
    <source>
        <dbReference type="RuleBase" id="RU004016"/>
    </source>
</evidence>
<keyword evidence="5" id="KW-0645">Protease</keyword>
<dbReference type="EMBL" id="JAAOCA010000027">
    <property type="protein sequence ID" value="MBD1600945.1"/>
    <property type="molecule type" value="Genomic_DNA"/>
</dbReference>
<evidence type="ECO:0000256" key="13">
    <source>
        <dbReference type="SAM" id="SignalP"/>
    </source>
</evidence>
<comment type="catalytic activity">
    <reaction evidence="11">
        <text>Preferential cleavage: (Ac)2-L-Lys-D-Ala-|-D-Ala. Also transpeptidation of peptidyl-alanyl moieties that are N-acyl substituents of D-alanine.</text>
        <dbReference type="EC" id="3.4.16.4"/>
    </reaction>
</comment>
<comment type="pathway">
    <text evidence="1">Cell wall biogenesis; peptidoglycan biosynthesis.</text>
</comment>
<feature type="chain" id="PRO_5046501000" description="serine-type D-Ala-D-Ala carboxypeptidase" evidence="13">
    <location>
        <begin position="25"/>
        <end position="388"/>
    </location>
</feature>
<keyword evidence="4 15" id="KW-0121">Carboxypeptidase</keyword>
<dbReference type="SUPFAM" id="SSF56601">
    <property type="entry name" value="beta-lactamase/transpeptidase-like"/>
    <property type="match status" value="1"/>
</dbReference>
<dbReference type="PANTHER" id="PTHR21581:SF6">
    <property type="entry name" value="TRAFFICKING PROTEIN PARTICLE COMPLEX SUBUNIT 12"/>
    <property type="match status" value="1"/>
</dbReference>
<accession>A0ABR7Z658</accession>
<evidence type="ECO:0000313" key="16">
    <source>
        <dbReference type="Proteomes" id="UP000805841"/>
    </source>
</evidence>
<dbReference type="SMART" id="SM00936">
    <property type="entry name" value="PBP5_C"/>
    <property type="match status" value="1"/>
</dbReference>
<evidence type="ECO:0000313" key="15">
    <source>
        <dbReference type="EMBL" id="MBD1600945.1"/>
    </source>
</evidence>
<dbReference type="GO" id="GO:0004180">
    <property type="term" value="F:carboxypeptidase activity"/>
    <property type="evidence" value="ECO:0007669"/>
    <property type="project" value="UniProtKB-KW"/>
</dbReference>
<name>A0ABR7Z658_9PSED</name>
<keyword evidence="16" id="KW-1185">Reference proteome</keyword>
<evidence type="ECO:0000256" key="1">
    <source>
        <dbReference type="ARBA" id="ARBA00004752"/>
    </source>
</evidence>
<comment type="similarity">
    <text evidence="2 12">Belongs to the peptidase S11 family.</text>
</comment>
<dbReference type="EC" id="3.4.16.4" evidence="3"/>
<evidence type="ECO:0000256" key="4">
    <source>
        <dbReference type="ARBA" id="ARBA00022645"/>
    </source>
</evidence>
<evidence type="ECO:0000256" key="3">
    <source>
        <dbReference type="ARBA" id="ARBA00012448"/>
    </source>
</evidence>
<dbReference type="Pfam" id="PF07943">
    <property type="entry name" value="PBP5_C"/>
    <property type="match status" value="1"/>
</dbReference>
<keyword evidence="10" id="KW-0961">Cell wall biogenesis/degradation</keyword>
<keyword evidence="7" id="KW-0378">Hydrolase</keyword>
<feature type="domain" description="Peptidase S11 D-Ala-D-Ala carboxypeptidase A C-terminal" evidence="14">
    <location>
        <begin position="278"/>
        <end position="368"/>
    </location>
</feature>
<dbReference type="InterPro" id="IPR037167">
    <property type="entry name" value="Peptidase_S11_C_sf"/>
</dbReference>
<dbReference type="Gene3D" id="3.40.710.10">
    <property type="entry name" value="DD-peptidase/beta-lactamase superfamily"/>
    <property type="match status" value="1"/>
</dbReference>
<gene>
    <name evidence="15" type="ORF">HAQ05_19890</name>
</gene>
<evidence type="ECO:0000256" key="8">
    <source>
        <dbReference type="ARBA" id="ARBA00022960"/>
    </source>
</evidence>
<dbReference type="InterPro" id="IPR012907">
    <property type="entry name" value="Peptidase_S11_C"/>
</dbReference>
<dbReference type="InterPro" id="IPR012338">
    <property type="entry name" value="Beta-lactam/transpept-like"/>
</dbReference>
<dbReference type="RefSeq" id="WP_190423836.1">
    <property type="nucleotide sequence ID" value="NZ_JAAOCA010000027.1"/>
</dbReference>